<dbReference type="InterPro" id="IPR020449">
    <property type="entry name" value="Tscrpt_reg_AraC-type_HTH"/>
</dbReference>
<dbReference type="InterPro" id="IPR010499">
    <property type="entry name" value="AraC_E-bd"/>
</dbReference>
<evidence type="ECO:0000313" key="5">
    <source>
        <dbReference type="EMBL" id="CAH0532702.1"/>
    </source>
</evidence>
<dbReference type="PRINTS" id="PR00032">
    <property type="entry name" value="HTHARAC"/>
</dbReference>
<keyword evidence="3" id="KW-0804">Transcription</keyword>
<protein>
    <submittedName>
        <fullName evidence="5">Right origin-binding protein</fullName>
    </submittedName>
</protein>
<keyword evidence="1" id="KW-0805">Transcription regulation</keyword>
<dbReference type="PANTHER" id="PTHR40055:SF1">
    <property type="entry name" value="TRANSCRIPTIONAL REGULATOR YGIV-RELATED"/>
    <property type="match status" value="1"/>
</dbReference>
<proteinExistence type="predicted"/>
<reference evidence="5" key="1">
    <citation type="submission" date="2021-11" db="EMBL/GenBank/DDBJ databases">
        <authorList>
            <person name="Rodrigo-Torres L."/>
            <person name="Arahal R. D."/>
            <person name="Lucena T."/>
        </authorList>
    </citation>
    <scope>NUCLEOTIDE SEQUENCE</scope>
    <source>
        <strain evidence="5">CECT 7929</strain>
    </source>
</reference>
<dbReference type="Proteomes" id="UP000838672">
    <property type="component" value="Unassembled WGS sequence"/>
</dbReference>
<dbReference type="Gene3D" id="1.10.10.60">
    <property type="entry name" value="Homeodomain-like"/>
    <property type="match status" value="2"/>
</dbReference>
<keyword evidence="6" id="KW-1185">Reference proteome</keyword>
<evidence type="ECO:0000256" key="3">
    <source>
        <dbReference type="ARBA" id="ARBA00023163"/>
    </source>
</evidence>
<dbReference type="Pfam" id="PF12833">
    <property type="entry name" value="HTH_18"/>
    <property type="match status" value="1"/>
</dbReference>
<organism evidence="5 6">
    <name type="scientific">Vibrio stylophorae</name>
    <dbReference type="NCBI Taxonomy" id="659351"/>
    <lineage>
        <taxon>Bacteria</taxon>
        <taxon>Pseudomonadati</taxon>
        <taxon>Pseudomonadota</taxon>
        <taxon>Gammaproteobacteria</taxon>
        <taxon>Vibrionales</taxon>
        <taxon>Vibrionaceae</taxon>
        <taxon>Vibrio</taxon>
    </lineage>
</organism>
<name>A0ABM8ZQW7_9VIBR</name>
<dbReference type="SUPFAM" id="SSF55136">
    <property type="entry name" value="Probable bacterial effector-binding domain"/>
    <property type="match status" value="1"/>
</dbReference>
<dbReference type="RefSeq" id="WP_237464682.1">
    <property type="nucleotide sequence ID" value="NZ_CAKLDI010000001.1"/>
</dbReference>
<evidence type="ECO:0000313" key="6">
    <source>
        <dbReference type="Proteomes" id="UP000838672"/>
    </source>
</evidence>
<evidence type="ECO:0000256" key="1">
    <source>
        <dbReference type="ARBA" id="ARBA00023015"/>
    </source>
</evidence>
<dbReference type="SUPFAM" id="SSF46689">
    <property type="entry name" value="Homeodomain-like"/>
    <property type="match status" value="2"/>
</dbReference>
<evidence type="ECO:0000259" key="4">
    <source>
        <dbReference type="PROSITE" id="PS01124"/>
    </source>
</evidence>
<dbReference type="InterPro" id="IPR009057">
    <property type="entry name" value="Homeodomain-like_sf"/>
</dbReference>
<dbReference type="InterPro" id="IPR018060">
    <property type="entry name" value="HTH_AraC"/>
</dbReference>
<dbReference type="InterPro" id="IPR011256">
    <property type="entry name" value="Reg_factor_effector_dom_sf"/>
</dbReference>
<dbReference type="PANTHER" id="PTHR40055">
    <property type="entry name" value="TRANSCRIPTIONAL REGULATOR YGIV-RELATED"/>
    <property type="match status" value="1"/>
</dbReference>
<dbReference type="SMART" id="SM00871">
    <property type="entry name" value="AraC_E_bind"/>
    <property type="match status" value="1"/>
</dbReference>
<feature type="domain" description="HTH araC/xylS-type" evidence="4">
    <location>
        <begin position="16"/>
        <end position="114"/>
    </location>
</feature>
<dbReference type="SMART" id="SM00342">
    <property type="entry name" value="HTH_ARAC"/>
    <property type="match status" value="1"/>
</dbReference>
<comment type="caution">
    <text evidence="5">The sequence shown here is derived from an EMBL/GenBank/DDBJ whole genome shotgun (WGS) entry which is preliminary data.</text>
</comment>
<keyword evidence="2" id="KW-0238">DNA-binding</keyword>
<dbReference type="InterPro" id="IPR029442">
    <property type="entry name" value="GyrI-like"/>
</dbReference>
<gene>
    <name evidence="5" type="primary">rob</name>
    <name evidence="5" type="ORF">VST7929_00543</name>
</gene>
<dbReference type="Pfam" id="PF06445">
    <property type="entry name" value="GyrI-like"/>
    <property type="match status" value="1"/>
</dbReference>
<sequence>MCAVSEQQRVQQQRIMQVLQYLEQHLDEAIDVQKLAEFACYSPYHFHRIFRVYTGESVCGYRQRLLLERAAKQLKFDGAPITEIALNCGYDNQSSFNKAFKKRFACTPGEYRQSLNRETLSRPQLNQIVSAEQHRRGVMNAKMDTASRKLAVKIVERVALQLYCSRALGDYQNAASQAWSSMMRYAYGQKLMTPKVEMFGICLDDPTVTEPNRIRYQAGLNLLSHPVPQSAQGEVFISELAGGRYAMAVHRGAYDNLNQTYEYLFSIWLEESGEQLRDTPCFERYLNRDPRRTKPENLKTEIYIPLR</sequence>
<dbReference type="Gene3D" id="3.20.80.10">
    <property type="entry name" value="Regulatory factor, effector binding domain"/>
    <property type="match status" value="1"/>
</dbReference>
<accession>A0ABM8ZQW7</accession>
<dbReference type="PROSITE" id="PS01124">
    <property type="entry name" value="HTH_ARAC_FAMILY_2"/>
    <property type="match status" value="1"/>
</dbReference>
<dbReference type="EMBL" id="CAKLDI010000001">
    <property type="protein sequence ID" value="CAH0532702.1"/>
    <property type="molecule type" value="Genomic_DNA"/>
</dbReference>
<evidence type="ECO:0000256" key="2">
    <source>
        <dbReference type="ARBA" id="ARBA00023125"/>
    </source>
</evidence>
<dbReference type="InterPro" id="IPR050908">
    <property type="entry name" value="SmbC-like"/>
</dbReference>